<name>A0A2S9WY40_9FLAO</name>
<sequence>MKKIVLLLMTISLVSVAYIPPSSNNKIEQAYKSGEWFKFRIHYGMFNASFATLGVESKTLNGKPVYHLKGKGESTGLLHLFFKVDDRYESYVDRNTGKPYRFIRDIDEGGHTKDIQIDFNHDTRKAVVNDKKHKEIKTMDIKPGTQDMVSSFYHLRNIVDHNSLKVGDEFVLPMFFDDENYDFKMKFLEREVVKTKFGKIKALKFRPYVQSGRVFEEEESLTVWISDDENKIPLKIQAKLAVGSLTADLDAFKGLSHSFQKIVD</sequence>
<dbReference type="GO" id="GO:0004527">
    <property type="term" value="F:exonuclease activity"/>
    <property type="evidence" value="ECO:0007669"/>
    <property type="project" value="UniProtKB-KW"/>
</dbReference>
<dbReference type="Pfam" id="PF11306">
    <property type="entry name" value="DUF3108"/>
    <property type="match status" value="1"/>
</dbReference>
<keyword evidence="2" id="KW-0540">Nuclease</keyword>
<comment type="caution">
    <text evidence="2">The sequence shown here is derived from an EMBL/GenBank/DDBJ whole genome shotgun (WGS) entry which is preliminary data.</text>
</comment>
<keyword evidence="2" id="KW-0378">Hydrolase</keyword>
<keyword evidence="2" id="KW-0269">Exonuclease</keyword>
<reference evidence="2 3" key="1">
    <citation type="submission" date="2016-11" db="EMBL/GenBank/DDBJ databases">
        <title>Trade-off between light-utilization and light-protection in marine flavobacteria.</title>
        <authorList>
            <person name="Kumagai Y."/>
        </authorList>
    </citation>
    <scope>NUCLEOTIDE SEQUENCE [LARGE SCALE GENOMIC DNA]</scope>
    <source>
        <strain evidence="2 3">JCM 17109</strain>
    </source>
</reference>
<dbReference type="AlphaFoldDB" id="A0A2S9WY40"/>
<accession>A0A2S9WY40</accession>
<protein>
    <submittedName>
        <fullName evidence="2">ATP-dependent exonuclease</fullName>
    </submittedName>
</protein>
<keyword evidence="1" id="KW-0732">Signal</keyword>
<organism evidence="2 3">
    <name type="scientific">Nonlabens agnitus</name>
    <dbReference type="NCBI Taxonomy" id="870484"/>
    <lineage>
        <taxon>Bacteria</taxon>
        <taxon>Pseudomonadati</taxon>
        <taxon>Bacteroidota</taxon>
        <taxon>Flavobacteriia</taxon>
        <taxon>Flavobacteriales</taxon>
        <taxon>Flavobacteriaceae</taxon>
        <taxon>Nonlabens</taxon>
    </lineage>
</organism>
<gene>
    <name evidence="2" type="ORF">BST86_10580</name>
</gene>
<dbReference type="InterPro" id="IPR021457">
    <property type="entry name" value="DUF3108"/>
</dbReference>
<evidence type="ECO:0000313" key="3">
    <source>
        <dbReference type="Proteomes" id="UP000239532"/>
    </source>
</evidence>
<proteinExistence type="predicted"/>
<keyword evidence="3" id="KW-1185">Reference proteome</keyword>
<dbReference type="Proteomes" id="UP000239532">
    <property type="component" value="Unassembled WGS sequence"/>
</dbReference>
<dbReference type="OrthoDB" id="9808473at2"/>
<evidence type="ECO:0000256" key="1">
    <source>
        <dbReference type="SAM" id="SignalP"/>
    </source>
</evidence>
<evidence type="ECO:0000313" key="2">
    <source>
        <dbReference type="EMBL" id="PRP68375.1"/>
    </source>
</evidence>
<dbReference type="EMBL" id="MQUC01000003">
    <property type="protein sequence ID" value="PRP68375.1"/>
    <property type="molecule type" value="Genomic_DNA"/>
</dbReference>
<feature type="chain" id="PRO_5015534928" evidence="1">
    <location>
        <begin position="18"/>
        <end position="264"/>
    </location>
</feature>
<feature type="signal peptide" evidence="1">
    <location>
        <begin position="1"/>
        <end position="17"/>
    </location>
</feature>
<dbReference type="RefSeq" id="WP_105984012.1">
    <property type="nucleotide sequence ID" value="NZ_MQUC01000003.1"/>
</dbReference>